<dbReference type="Pfam" id="PF00501">
    <property type="entry name" value="AMP-binding"/>
    <property type="match status" value="1"/>
</dbReference>
<dbReference type="SUPFAM" id="SSF47336">
    <property type="entry name" value="ACP-like"/>
    <property type="match status" value="1"/>
</dbReference>
<dbReference type="Pfam" id="PF00550">
    <property type="entry name" value="PP-binding"/>
    <property type="match status" value="1"/>
</dbReference>
<dbReference type="Pfam" id="PF13193">
    <property type="entry name" value="AMP-binding_C"/>
    <property type="match status" value="1"/>
</dbReference>
<gene>
    <name evidence="5" type="ORF">YBN1229_v1_1844</name>
</gene>
<keyword evidence="1" id="KW-0596">Phosphopantetheine</keyword>
<dbReference type="InterPro" id="IPR011004">
    <property type="entry name" value="Trimer_LpxA-like_sf"/>
</dbReference>
<keyword evidence="3" id="KW-0472">Membrane</keyword>
<dbReference type="InterPro" id="IPR006162">
    <property type="entry name" value="Ppantetheine_attach_site"/>
</dbReference>
<dbReference type="PANTHER" id="PTHR45527">
    <property type="entry name" value="NONRIBOSOMAL PEPTIDE SYNTHETASE"/>
    <property type="match status" value="1"/>
</dbReference>
<feature type="transmembrane region" description="Helical" evidence="3">
    <location>
        <begin position="956"/>
        <end position="978"/>
    </location>
</feature>
<dbReference type="InterPro" id="IPR000873">
    <property type="entry name" value="AMP-dep_synth/lig_dom"/>
</dbReference>
<evidence type="ECO:0000256" key="1">
    <source>
        <dbReference type="ARBA" id="ARBA00022450"/>
    </source>
</evidence>
<dbReference type="PROSITE" id="PS00012">
    <property type="entry name" value="PHOSPHOPANTETHEINE"/>
    <property type="match status" value="1"/>
</dbReference>
<evidence type="ECO:0000313" key="6">
    <source>
        <dbReference type="Proteomes" id="UP000033187"/>
    </source>
</evidence>
<dbReference type="NCBIfam" id="TIGR02353">
    <property type="entry name" value="NRPS_term_dom"/>
    <property type="match status" value="1"/>
</dbReference>
<feature type="transmembrane region" description="Helical" evidence="3">
    <location>
        <begin position="1196"/>
        <end position="1220"/>
    </location>
</feature>
<accession>A0A0D6JEW9</accession>
<feature type="domain" description="Carrier" evidence="4">
    <location>
        <begin position="581"/>
        <end position="657"/>
    </location>
</feature>
<proteinExistence type="predicted"/>
<dbReference type="InterPro" id="IPR010071">
    <property type="entry name" value="AA_adenyl_dom"/>
</dbReference>
<sequence>MSSVLKENKWRDAALAAGDTLAAADFGIDARTESRETRIQSKSDSLMSRLDQLSRSGRSWKPTRMAPCLHEIFERQADRTPDAIALECGDKALSYLELEEEANRMARYLRALGVTPGRFVGISLDRSQWPIITILAVLKSGGAYVPIEPSLPNDRIRYIAEAADLAIVVTEAEYEARLSEISAGKVVTVEQYRMSASGYSDTRLSRSESRVQADDICYVLFTSGTTGRPKGVVTEHRNVVHFVEAFNEACSTTADDRVYQGFSLGFDGSVEEMWMAFSNGATLVCGDKATPRFGADLADYLKSRKITFLSTVPTLLSTLTQNIPSLRQLVVSGEACPADLVNRWCRPGLTMRNVYGPTEATVNTTASVLEAGKPVTIGRPLPGYNLHILDSEMRPVPHGEKGELYVSGDGLSRGYLNQPELTGRAFISWAPPSDAVSDELATSQTLRLYKTGDQVRWNSDGELEFFGRIDSQVKLRGFRIELSEIEAILVEQSEITSSAVKVYDADGVQSLAAYVLLTEGAGALDRSHLLAILRDRLPTYMVPAYLDVLDKFPMLTSGKVDRNRLPAPTRALVTEDASTDAEMSEFEERVAAVWAKLLKVPKVGPEQNFFTDLGGHSLLAAQLVTALRADLSVSVPVRDTYAHPTVRQLAAHIEKVSAQAKTKTAATAATAVPAKAIAPKRPWSTVLFQVLYMLSIVPLLALPIVYILPLAMEALQKRASVVELAITSLAVVLATWLALVVIAIAAKWTIIGRFRPGRYPLWGSYYLRWWIVSRLQHLSGMSALNGTPLAPVMWRLMGARVGRRCVLNPSLIYAWDCIKIGNDVSIGVDAQLPALRMEDGELVVGNVEIGERCFIGCHSALGLNVKMGADSRLDDQSMLPDGSIVPASAAFRGSPAQQSEVATPEGAPVLFGWFRLTTFTLLQLSLGFIVTLVTVAPVAVSAWLTAMLVLHYPANVAALGFLAIIPATMIFFALWVGLCKNLVYPNPKPGVYKVYSIAYLQHWLSSLVMQIAQVIGMPIFTTLYLPAWMRYLGARLGKHTEMSTVWRVNPDMLIAGDGVFFADGSMTGSTRTHLGRFEVATNEIGDRSFLGNSAILSTGVNLGSDCLLGVLSSSPHTSDAIPDGTDWLGSPGFRLPNRQKVTCFDQRLTYKPSFWLYFQRALIDGLRVVLPGYVFGGIGIASLLVVVAVYNWYGVWGAYTAIPVMSWFALMTCIGTVVGLKWLVMGRFKPEVVPLWSRYVWWNELINGLYETLLAPLITNFFGTPFASVLLRLMGCKIGRYCYIETALFSEFDLVNIGDHASLNAGTVVQNHLFEDRVMKSSELHIGEGCTIGNMSIVLYDTVMEPGAVLGPLSLLMKGETMPKGSRWHGSPTVSA</sequence>
<feature type="transmembrane region" description="Helical" evidence="3">
    <location>
        <begin position="724"/>
        <end position="746"/>
    </location>
</feature>
<keyword evidence="3" id="KW-1133">Transmembrane helix</keyword>
<dbReference type="GO" id="GO:0044550">
    <property type="term" value="P:secondary metabolite biosynthetic process"/>
    <property type="evidence" value="ECO:0007669"/>
    <property type="project" value="TreeGrafter"/>
</dbReference>
<dbReference type="InterPro" id="IPR009081">
    <property type="entry name" value="PP-bd_ACP"/>
</dbReference>
<dbReference type="SUPFAM" id="SSF51161">
    <property type="entry name" value="Trimeric LpxA-like enzymes"/>
    <property type="match status" value="3"/>
</dbReference>
<dbReference type="FunFam" id="1.10.1200.10:FF:000016">
    <property type="entry name" value="Non-ribosomal peptide synthase"/>
    <property type="match status" value="1"/>
</dbReference>
<dbReference type="Gene3D" id="3.30.300.30">
    <property type="match status" value="1"/>
</dbReference>
<evidence type="ECO:0000259" key="4">
    <source>
        <dbReference type="PROSITE" id="PS50075"/>
    </source>
</evidence>
<feature type="transmembrane region" description="Helical" evidence="3">
    <location>
        <begin position="924"/>
        <end position="950"/>
    </location>
</feature>
<dbReference type="PROSITE" id="PS00455">
    <property type="entry name" value="AMP_BINDING"/>
    <property type="match status" value="1"/>
</dbReference>
<dbReference type="CDD" id="cd05930">
    <property type="entry name" value="A_NRPS"/>
    <property type="match status" value="1"/>
</dbReference>
<keyword evidence="3" id="KW-0812">Transmembrane</keyword>
<dbReference type="NCBIfam" id="TIGR01733">
    <property type="entry name" value="AA-adenyl-dom"/>
    <property type="match status" value="1"/>
</dbReference>
<dbReference type="Proteomes" id="UP000033187">
    <property type="component" value="Chromosome 1"/>
</dbReference>
<dbReference type="InterPro" id="IPR036736">
    <property type="entry name" value="ACP-like_sf"/>
</dbReference>
<dbReference type="InterPro" id="IPR020845">
    <property type="entry name" value="AMP-binding_CS"/>
</dbReference>
<dbReference type="GO" id="GO:0031177">
    <property type="term" value="F:phosphopantetheine binding"/>
    <property type="evidence" value="ECO:0007669"/>
    <property type="project" value="InterPro"/>
</dbReference>
<dbReference type="InterPro" id="IPR012728">
    <property type="entry name" value="Pls/PosA_C"/>
</dbReference>
<feature type="transmembrane region" description="Helical" evidence="3">
    <location>
        <begin position="690"/>
        <end position="712"/>
    </location>
</feature>
<dbReference type="EMBL" id="LN829119">
    <property type="protein sequence ID" value="CPR18737.1"/>
    <property type="molecule type" value="Genomic_DNA"/>
</dbReference>
<dbReference type="FunFam" id="3.40.50.980:FF:000001">
    <property type="entry name" value="Non-ribosomal peptide synthetase"/>
    <property type="match status" value="1"/>
</dbReference>
<dbReference type="RefSeq" id="WP_197540899.1">
    <property type="nucleotide sequence ID" value="NZ_LN829118.1"/>
</dbReference>
<reference evidence="6" key="1">
    <citation type="submission" date="2015-02" db="EMBL/GenBank/DDBJ databases">
        <authorList>
            <person name="Chooi Y.-H."/>
        </authorList>
    </citation>
    <scope>NUCLEOTIDE SEQUENCE [LARGE SCALE GENOMIC DNA]</scope>
    <source>
        <strain evidence="6">strain Y</strain>
    </source>
</reference>
<organism evidence="5 6">
    <name type="scientific">Candidatus Filomicrobium marinum</name>
    <dbReference type="NCBI Taxonomy" id="1608628"/>
    <lineage>
        <taxon>Bacteria</taxon>
        <taxon>Pseudomonadati</taxon>
        <taxon>Pseudomonadota</taxon>
        <taxon>Alphaproteobacteria</taxon>
        <taxon>Hyphomicrobiales</taxon>
        <taxon>Hyphomicrobiaceae</taxon>
        <taxon>Filomicrobium</taxon>
    </lineage>
</organism>
<feature type="transmembrane region" description="Helical" evidence="3">
    <location>
        <begin position="1015"/>
        <end position="1033"/>
    </location>
</feature>
<dbReference type="SUPFAM" id="SSF56801">
    <property type="entry name" value="Acetyl-CoA synthetase-like"/>
    <property type="match status" value="1"/>
</dbReference>
<dbReference type="InterPro" id="IPR020806">
    <property type="entry name" value="PKS_PP-bd"/>
</dbReference>
<name>A0A0D6JEW9_9HYPH</name>
<dbReference type="KEGG" id="fil:BN1229_v1_1842"/>
<protein>
    <submittedName>
        <fullName evidence="5">Putative non-ribosomal peptide synthetase</fullName>
    </submittedName>
</protein>
<dbReference type="PROSITE" id="PS50075">
    <property type="entry name" value="CARRIER"/>
    <property type="match status" value="1"/>
</dbReference>
<evidence type="ECO:0000256" key="3">
    <source>
        <dbReference type="SAM" id="Phobius"/>
    </source>
</evidence>
<evidence type="ECO:0000313" key="5">
    <source>
        <dbReference type="EMBL" id="CPR18737.1"/>
    </source>
</evidence>
<keyword evidence="2" id="KW-0597">Phosphoprotein</keyword>
<dbReference type="GO" id="GO:0005737">
    <property type="term" value="C:cytoplasm"/>
    <property type="evidence" value="ECO:0007669"/>
    <property type="project" value="TreeGrafter"/>
</dbReference>
<dbReference type="InterPro" id="IPR025110">
    <property type="entry name" value="AMP-bd_C"/>
</dbReference>
<dbReference type="FunFam" id="3.40.50.12780:FF:000012">
    <property type="entry name" value="Non-ribosomal peptide synthetase"/>
    <property type="match status" value="1"/>
</dbReference>
<dbReference type="Gene3D" id="2.160.10.10">
    <property type="entry name" value="Hexapeptide repeat proteins"/>
    <property type="match status" value="2"/>
</dbReference>
<dbReference type="KEGG" id="fiy:BN1229_v1_1844"/>
<dbReference type="GO" id="GO:0043041">
    <property type="term" value="P:amino acid activation for nonribosomal peptide biosynthetic process"/>
    <property type="evidence" value="ECO:0007669"/>
    <property type="project" value="TreeGrafter"/>
</dbReference>
<dbReference type="PANTHER" id="PTHR45527:SF1">
    <property type="entry name" value="FATTY ACID SYNTHASE"/>
    <property type="match status" value="1"/>
</dbReference>
<dbReference type="Gene3D" id="3.40.50.12780">
    <property type="entry name" value="N-terminal domain of ligase-like"/>
    <property type="match status" value="1"/>
</dbReference>
<dbReference type="Gene3D" id="1.10.1200.10">
    <property type="entry name" value="ACP-like"/>
    <property type="match status" value="1"/>
</dbReference>
<feature type="transmembrane region" description="Helical" evidence="3">
    <location>
        <begin position="1168"/>
        <end position="1190"/>
    </location>
</feature>
<dbReference type="InterPro" id="IPR042099">
    <property type="entry name" value="ANL_N_sf"/>
</dbReference>
<keyword evidence="6" id="KW-1185">Reference proteome</keyword>
<evidence type="ECO:0000256" key="2">
    <source>
        <dbReference type="ARBA" id="ARBA00022553"/>
    </source>
</evidence>
<dbReference type="GO" id="GO:0072330">
    <property type="term" value="P:monocarboxylic acid biosynthetic process"/>
    <property type="evidence" value="ECO:0007669"/>
    <property type="project" value="UniProtKB-ARBA"/>
</dbReference>
<dbReference type="InterPro" id="IPR045851">
    <property type="entry name" value="AMP-bd_C_sf"/>
</dbReference>
<dbReference type="SMART" id="SM00823">
    <property type="entry name" value="PKS_PP"/>
    <property type="match status" value="1"/>
</dbReference>